<dbReference type="GO" id="GO:0016787">
    <property type="term" value="F:hydrolase activity"/>
    <property type="evidence" value="ECO:0007669"/>
    <property type="project" value="UniProtKB-KW"/>
</dbReference>
<dbReference type="RefSeq" id="WP_180046007.1">
    <property type="nucleotide sequence ID" value="NZ_CP048659.1"/>
</dbReference>
<keyword evidence="1" id="KW-1133">Transmembrane helix</keyword>
<sequence length="298" mass="34221">MGILQKLIKSTVYHEPLPIRRDIHFALPANRIADWHTSAGPIFTALLNTFSIVLPIGERFFIDAVRAHRDLVQDPDLQKAVTAFIGQEAMHGREHEEYNSALFERNSIAPKFEAFVLDLFGLIKKHTPEYFWLSSTIALEHFTALLADSVLQIPELFDGAEENYANIWRWHAFEETEHKAVAFDVWNTAMGHGPYAYAVRSLGLVLATIVFWGLVLPVFTKIVIDEKKLTDLSSWRKAYKYTFGEVGALRKQLGNYIDYFRPNFHPWDHANRDKMLAMQDLIYKLADESVKNKKVAIS</sequence>
<dbReference type="AlphaFoldDB" id="A0A7S6VUT8"/>
<feature type="transmembrane region" description="Helical" evidence="1">
    <location>
        <begin position="197"/>
        <end position="219"/>
    </location>
</feature>
<keyword evidence="3" id="KW-1185">Reference proteome</keyword>
<organism evidence="2 3">
    <name type="scientific">Acinetobacter piscicola</name>
    <dbReference type="NCBI Taxonomy" id="2006115"/>
    <lineage>
        <taxon>Bacteria</taxon>
        <taxon>Pseudomonadati</taxon>
        <taxon>Pseudomonadota</taxon>
        <taxon>Gammaproteobacteria</taxon>
        <taxon>Moraxellales</taxon>
        <taxon>Moraxellaceae</taxon>
        <taxon>Acinetobacter</taxon>
    </lineage>
</organism>
<dbReference type="InterPro" id="IPR016516">
    <property type="entry name" value="UCP07580"/>
</dbReference>
<accession>A0A7S6VUT8</accession>
<dbReference type="PANTHER" id="PTHR39456">
    <property type="entry name" value="METAL-DEPENDENT HYDROLASE"/>
    <property type="match status" value="1"/>
</dbReference>
<dbReference type="Pfam" id="PF10118">
    <property type="entry name" value="Metal_hydrol"/>
    <property type="match status" value="1"/>
</dbReference>
<keyword evidence="1" id="KW-0472">Membrane</keyword>
<evidence type="ECO:0000313" key="2">
    <source>
        <dbReference type="EMBL" id="QOW45299.1"/>
    </source>
</evidence>
<dbReference type="PIRSF" id="PIRSF007580">
    <property type="entry name" value="UCP07580"/>
    <property type="match status" value="1"/>
</dbReference>
<protein>
    <submittedName>
        <fullName evidence="2">Metal-dependent hydrolase</fullName>
    </submittedName>
</protein>
<dbReference type="Proteomes" id="UP000593966">
    <property type="component" value="Chromosome"/>
</dbReference>
<proteinExistence type="predicted"/>
<dbReference type="PANTHER" id="PTHR39456:SF1">
    <property type="entry name" value="METAL-DEPENDENT HYDROLASE"/>
    <property type="match status" value="1"/>
</dbReference>
<name>A0A7S6VUT8_9GAMM</name>
<keyword evidence="1" id="KW-0812">Transmembrane</keyword>
<keyword evidence="2" id="KW-0378">Hydrolase</keyword>
<evidence type="ECO:0000313" key="3">
    <source>
        <dbReference type="Proteomes" id="UP000593966"/>
    </source>
</evidence>
<gene>
    <name evidence="2" type="ORF">G0028_04980</name>
</gene>
<dbReference type="EMBL" id="CP048659">
    <property type="protein sequence ID" value="QOW45299.1"/>
    <property type="molecule type" value="Genomic_DNA"/>
</dbReference>
<reference evidence="2 3" key="1">
    <citation type="submission" date="2020-02" db="EMBL/GenBank/DDBJ databases">
        <title>Tigecycline-resistant Acinetobacter species from pigs and migratory birds.</title>
        <authorList>
            <person name="Chen C."/>
            <person name="Sun J."/>
            <person name="Liao X.-P."/>
            <person name="Liu Y.-H."/>
        </authorList>
    </citation>
    <scope>NUCLEOTIDE SEQUENCE [LARGE SCALE GENOMIC DNA]</scope>
    <source>
        <strain evidence="2 3">YH12207_T</strain>
    </source>
</reference>
<evidence type="ECO:0000256" key="1">
    <source>
        <dbReference type="SAM" id="Phobius"/>
    </source>
</evidence>